<evidence type="ECO:0000259" key="5">
    <source>
        <dbReference type="Pfam" id="PF03446"/>
    </source>
</evidence>
<feature type="domain" description="6-phosphogluconate dehydrogenase NADP-binding" evidence="5">
    <location>
        <begin position="7"/>
        <end position="166"/>
    </location>
</feature>
<evidence type="ECO:0000256" key="3">
    <source>
        <dbReference type="ARBA" id="ARBA00023027"/>
    </source>
</evidence>
<reference evidence="7 8" key="1">
    <citation type="submission" date="2019-08" db="EMBL/GenBank/DDBJ databases">
        <title>Complete genome sequence of Candidatus Uab amorphum.</title>
        <authorList>
            <person name="Shiratori T."/>
            <person name="Suzuki S."/>
            <person name="Kakizawa Y."/>
            <person name="Ishida K."/>
        </authorList>
    </citation>
    <scope>NUCLEOTIDE SEQUENCE [LARGE SCALE GENOMIC DNA]</scope>
    <source>
        <strain evidence="7 8">SRT547</strain>
    </source>
</reference>
<keyword evidence="8" id="KW-1185">Reference proteome</keyword>
<dbReference type="InterPro" id="IPR029154">
    <property type="entry name" value="HIBADH-like_NADP-bd"/>
</dbReference>
<dbReference type="PIRSF" id="PIRSF000103">
    <property type="entry name" value="HIBADH"/>
    <property type="match status" value="1"/>
</dbReference>
<dbReference type="Gene3D" id="3.40.50.720">
    <property type="entry name" value="NAD(P)-binding Rossmann-like Domain"/>
    <property type="match status" value="1"/>
</dbReference>
<dbReference type="InterPro" id="IPR013328">
    <property type="entry name" value="6PGD_dom2"/>
</dbReference>
<dbReference type="GO" id="GO:0016054">
    <property type="term" value="P:organic acid catabolic process"/>
    <property type="evidence" value="ECO:0007669"/>
    <property type="project" value="UniProtKB-ARBA"/>
</dbReference>
<feature type="active site" evidence="4">
    <location>
        <position position="175"/>
    </location>
</feature>
<evidence type="ECO:0000256" key="1">
    <source>
        <dbReference type="ARBA" id="ARBA00009080"/>
    </source>
</evidence>
<dbReference type="Gene3D" id="1.10.1040.10">
    <property type="entry name" value="N-(1-d-carboxylethyl)-l-norvaline Dehydrogenase, domain 2"/>
    <property type="match status" value="1"/>
</dbReference>
<dbReference type="GO" id="GO:0051287">
    <property type="term" value="F:NAD binding"/>
    <property type="evidence" value="ECO:0007669"/>
    <property type="project" value="InterPro"/>
</dbReference>
<keyword evidence="3" id="KW-0520">NAD</keyword>
<dbReference type="AlphaFoldDB" id="A0A5S9F2Z4"/>
<evidence type="ECO:0000259" key="6">
    <source>
        <dbReference type="Pfam" id="PF14833"/>
    </source>
</evidence>
<dbReference type="InterPro" id="IPR008927">
    <property type="entry name" value="6-PGluconate_DH-like_C_sf"/>
</dbReference>
<dbReference type="KEGG" id="uam:UABAM_00975"/>
<dbReference type="Pfam" id="PF14833">
    <property type="entry name" value="NAD_binding_11"/>
    <property type="match status" value="1"/>
</dbReference>
<dbReference type="PANTHER" id="PTHR43060">
    <property type="entry name" value="3-HYDROXYISOBUTYRATE DEHYDROGENASE-LIKE 1, MITOCHONDRIAL-RELATED"/>
    <property type="match status" value="1"/>
</dbReference>
<dbReference type="InterPro" id="IPR002204">
    <property type="entry name" value="3-OH-isobutyrate_DH-rel_CS"/>
</dbReference>
<evidence type="ECO:0000313" key="7">
    <source>
        <dbReference type="EMBL" id="BBM82632.1"/>
    </source>
</evidence>
<dbReference type="PANTHER" id="PTHR43060:SF15">
    <property type="entry name" value="3-HYDROXYISOBUTYRATE DEHYDROGENASE-LIKE 1, MITOCHONDRIAL-RELATED"/>
    <property type="match status" value="1"/>
</dbReference>
<dbReference type="SUPFAM" id="SSF48179">
    <property type="entry name" value="6-phosphogluconate dehydrogenase C-terminal domain-like"/>
    <property type="match status" value="1"/>
</dbReference>
<dbReference type="InterPro" id="IPR006115">
    <property type="entry name" value="6PGDH_NADP-bd"/>
</dbReference>
<comment type="similarity">
    <text evidence="1">Belongs to the HIBADH-related family.</text>
</comment>
<dbReference type="InterPro" id="IPR036291">
    <property type="entry name" value="NAD(P)-bd_dom_sf"/>
</dbReference>
<dbReference type="GO" id="GO:0050661">
    <property type="term" value="F:NADP binding"/>
    <property type="evidence" value="ECO:0007669"/>
    <property type="project" value="InterPro"/>
</dbReference>
<keyword evidence="2" id="KW-0560">Oxidoreductase</keyword>
<name>A0A5S9F2Z4_UABAM</name>
<gene>
    <name evidence="7" type="ORF">UABAM_00975</name>
</gene>
<organism evidence="7 8">
    <name type="scientific">Uabimicrobium amorphum</name>
    <dbReference type="NCBI Taxonomy" id="2596890"/>
    <lineage>
        <taxon>Bacteria</taxon>
        <taxon>Pseudomonadati</taxon>
        <taxon>Planctomycetota</taxon>
        <taxon>Candidatus Uabimicrobiia</taxon>
        <taxon>Candidatus Uabimicrobiales</taxon>
        <taxon>Candidatus Uabimicrobiaceae</taxon>
        <taxon>Candidatus Uabimicrobium</taxon>
    </lineage>
</organism>
<evidence type="ECO:0000313" key="8">
    <source>
        <dbReference type="Proteomes" id="UP000326354"/>
    </source>
</evidence>
<evidence type="ECO:0000256" key="4">
    <source>
        <dbReference type="PIRSR" id="PIRSR000103-1"/>
    </source>
</evidence>
<proteinExistence type="inferred from homology"/>
<sequence>MNMENQKIGFIGLGIMGAQMASHLRNAGHSLHVYTRSKPKAAHLISMGAKWCDSPKEIAQECDVIFTIVGFPDDVREVYLGENGLVANAKSNSILCDMTTSEPSLAIEIAEQAAQRQIETLDAPVSGGDTGAKNASLSIMVGGYKETFDRILPLFQLMGKNIVYQGKSGSGQHCKMCNQIAIAGTMMGMIEALRYAKQYGLCQKELLASISKGAAGSWSLDNLAPRIIAKDSSPGFLIKHFLKDMQIAAKESQSINMSVPVLSKTIEYYEKAAKSGGEDMGTQGLYMLWEENPHW</sequence>
<dbReference type="Proteomes" id="UP000326354">
    <property type="component" value="Chromosome"/>
</dbReference>
<dbReference type="GO" id="GO:0016491">
    <property type="term" value="F:oxidoreductase activity"/>
    <property type="evidence" value="ECO:0007669"/>
    <property type="project" value="UniProtKB-KW"/>
</dbReference>
<evidence type="ECO:0000256" key="2">
    <source>
        <dbReference type="ARBA" id="ARBA00023002"/>
    </source>
</evidence>
<dbReference type="Pfam" id="PF03446">
    <property type="entry name" value="NAD_binding_2"/>
    <property type="match status" value="1"/>
</dbReference>
<dbReference type="InterPro" id="IPR015815">
    <property type="entry name" value="HIBADH-related"/>
</dbReference>
<protein>
    <submittedName>
        <fullName evidence="7">Putative oxidoreductase YkwC</fullName>
    </submittedName>
</protein>
<dbReference type="PROSITE" id="PS00895">
    <property type="entry name" value="3_HYDROXYISOBUT_DH"/>
    <property type="match status" value="1"/>
</dbReference>
<accession>A0A5S9F2Z4</accession>
<feature type="domain" description="3-hydroxyisobutyrate dehydrogenase-like NAD-binding" evidence="6">
    <location>
        <begin position="169"/>
        <end position="286"/>
    </location>
</feature>
<dbReference type="EMBL" id="AP019860">
    <property type="protein sequence ID" value="BBM82632.1"/>
    <property type="molecule type" value="Genomic_DNA"/>
</dbReference>
<dbReference type="SUPFAM" id="SSF51735">
    <property type="entry name" value="NAD(P)-binding Rossmann-fold domains"/>
    <property type="match status" value="1"/>
</dbReference>